<dbReference type="EMBL" id="BGPR01007561">
    <property type="protein sequence ID" value="GBN27871.1"/>
    <property type="molecule type" value="Genomic_DNA"/>
</dbReference>
<dbReference type="AlphaFoldDB" id="A0A4Y2ML13"/>
<protein>
    <submittedName>
        <fullName evidence="1">Uncharacterized protein</fullName>
    </submittedName>
</protein>
<reference evidence="1 2" key="1">
    <citation type="journal article" date="2019" name="Sci. Rep.">
        <title>Orb-weaving spider Araneus ventricosus genome elucidates the spidroin gene catalogue.</title>
        <authorList>
            <person name="Kono N."/>
            <person name="Nakamura H."/>
            <person name="Ohtoshi R."/>
            <person name="Moran D.A.P."/>
            <person name="Shinohara A."/>
            <person name="Yoshida Y."/>
            <person name="Fujiwara M."/>
            <person name="Mori M."/>
            <person name="Tomita M."/>
            <person name="Arakawa K."/>
        </authorList>
    </citation>
    <scope>NUCLEOTIDE SEQUENCE [LARGE SCALE GENOMIC DNA]</scope>
</reference>
<gene>
    <name evidence="1" type="ORF">AVEN_250164_1</name>
</gene>
<keyword evidence="2" id="KW-1185">Reference proteome</keyword>
<dbReference type="Proteomes" id="UP000499080">
    <property type="component" value="Unassembled WGS sequence"/>
</dbReference>
<evidence type="ECO:0000313" key="1">
    <source>
        <dbReference type="EMBL" id="GBN27871.1"/>
    </source>
</evidence>
<evidence type="ECO:0000313" key="2">
    <source>
        <dbReference type="Proteomes" id="UP000499080"/>
    </source>
</evidence>
<comment type="caution">
    <text evidence="1">The sequence shown here is derived from an EMBL/GenBank/DDBJ whole genome shotgun (WGS) entry which is preliminary data.</text>
</comment>
<proteinExistence type="predicted"/>
<accession>A0A4Y2ML13</accession>
<sequence length="141" mass="15703">MTRRSATWCRPQESIDLQNEKQRWSNLNKHGGIQPLSGFGWTPAFLSLALIKGYPSLLCVENSSLNRVLGSEYPLTYSPATHPCTRGAPVGEDMRVRPKEHHPALPKHPGKQLKELPPQQIVRHCDSCMLGTGSEFANITC</sequence>
<name>A0A4Y2ML13_ARAVE</name>
<organism evidence="1 2">
    <name type="scientific">Araneus ventricosus</name>
    <name type="common">Orbweaver spider</name>
    <name type="synonym">Epeira ventricosa</name>
    <dbReference type="NCBI Taxonomy" id="182803"/>
    <lineage>
        <taxon>Eukaryota</taxon>
        <taxon>Metazoa</taxon>
        <taxon>Ecdysozoa</taxon>
        <taxon>Arthropoda</taxon>
        <taxon>Chelicerata</taxon>
        <taxon>Arachnida</taxon>
        <taxon>Araneae</taxon>
        <taxon>Araneomorphae</taxon>
        <taxon>Entelegynae</taxon>
        <taxon>Araneoidea</taxon>
        <taxon>Araneidae</taxon>
        <taxon>Araneus</taxon>
    </lineage>
</organism>